<keyword evidence="1" id="KW-0812">Transmembrane</keyword>
<sequence length="131" mass="14766">MKRRTEKPWPTWTKGIFALSVIVLTTFLATYNVGNQSTYISVEDAMTGEYDGQTVQIHGNVIQRTLNNFYLEQNNITLMVEILETEIPPTFSENNSATVTGILSNQDEQRVLLSEKIQMGCPSKYVEADGQ</sequence>
<name>A0A1J5TS77_9ARCH</name>
<feature type="transmembrane region" description="Helical" evidence="1">
    <location>
        <begin position="12"/>
        <end position="31"/>
    </location>
</feature>
<evidence type="ECO:0000256" key="1">
    <source>
        <dbReference type="SAM" id="Phobius"/>
    </source>
</evidence>
<keyword evidence="1" id="KW-1133">Transmembrane helix</keyword>
<dbReference type="InterPro" id="IPR012340">
    <property type="entry name" value="NA-bd_OB-fold"/>
</dbReference>
<dbReference type="Proteomes" id="UP000183815">
    <property type="component" value="Unassembled WGS sequence"/>
</dbReference>
<proteinExistence type="predicted"/>
<dbReference type="EMBL" id="MIYU01000005">
    <property type="protein sequence ID" value="OIR19096.1"/>
    <property type="molecule type" value="Genomic_DNA"/>
</dbReference>
<comment type="caution">
    <text evidence="2">The sequence shown here is derived from an EMBL/GenBank/DDBJ whole genome shotgun (WGS) entry which is preliminary data.</text>
</comment>
<keyword evidence="1" id="KW-0472">Membrane</keyword>
<dbReference type="SUPFAM" id="SSF82093">
    <property type="entry name" value="Heme chaperone CcmE"/>
    <property type="match status" value="1"/>
</dbReference>
<accession>A0A1J5TS77</accession>
<dbReference type="AlphaFoldDB" id="A0A1J5TS77"/>
<dbReference type="Gene3D" id="2.40.50.140">
    <property type="entry name" value="Nucleic acid-binding proteins"/>
    <property type="match status" value="1"/>
</dbReference>
<dbReference type="GO" id="GO:0017003">
    <property type="term" value="P:protein-heme linkage"/>
    <property type="evidence" value="ECO:0007669"/>
    <property type="project" value="InterPro"/>
</dbReference>
<evidence type="ECO:0000313" key="3">
    <source>
        <dbReference type="Proteomes" id="UP000183815"/>
    </source>
</evidence>
<dbReference type="GO" id="GO:0005886">
    <property type="term" value="C:plasma membrane"/>
    <property type="evidence" value="ECO:0007669"/>
    <property type="project" value="InterPro"/>
</dbReference>
<reference evidence="2 3" key="1">
    <citation type="submission" date="2016-08" db="EMBL/GenBank/DDBJ databases">
        <title>New Insights into Marine Group III Euryarchaeota, from dark to light.</title>
        <authorList>
            <person name="Haro-Moreno J.M."/>
            <person name="Rodriguez-Valera F."/>
            <person name="Lopez-Garcia P."/>
            <person name="Moreira D."/>
            <person name="Martin-Cuadrado A.B."/>
        </authorList>
    </citation>
    <scope>NUCLEOTIDE SEQUENCE [LARGE SCALE GENOMIC DNA]</scope>
    <source>
        <strain evidence="2">CG-Bathy1</strain>
    </source>
</reference>
<evidence type="ECO:0008006" key="4">
    <source>
        <dbReference type="Google" id="ProtNLM"/>
    </source>
</evidence>
<evidence type="ECO:0000313" key="2">
    <source>
        <dbReference type="EMBL" id="OIR19096.1"/>
    </source>
</evidence>
<gene>
    <name evidence="2" type="ORF">BEU04_04310</name>
</gene>
<dbReference type="InterPro" id="IPR036127">
    <property type="entry name" value="CcmE-like_sf"/>
</dbReference>
<organism evidence="2 3">
    <name type="scientific">Marine Group III euryarchaeote CG-Bathy1</name>
    <dbReference type="NCBI Taxonomy" id="1889001"/>
    <lineage>
        <taxon>Archaea</taxon>
        <taxon>Methanobacteriati</taxon>
        <taxon>Thermoplasmatota</taxon>
        <taxon>Thermoplasmata</taxon>
        <taxon>Candidatus Thermoprofundales</taxon>
    </lineage>
</organism>
<protein>
    <recommendedName>
        <fullName evidence="4">Cytochrome c biogenesis protein CcmE</fullName>
    </recommendedName>
</protein>
<dbReference type="GO" id="GO:0017004">
    <property type="term" value="P:cytochrome complex assembly"/>
    <property type="evidence" value="ECO:0007669"/>
    <property type="project" value="InterPro"/>
</dbReference>